<proteinExistence type="predicted"/>
<gene>
    <name evidence="2" type="ORF">SEA_ANSELM_72</name>
</gene>
<name>A0A2D1G5P1_9CAUD</name>
<reference evidence="2 3" key="1">
    <citation type="submission" date="2017-09" db="EMBL/GenBank/DDBJ databases">
        <authorList>
            <person name="Egelhoff J.W."/>
            <person name="Hokanson S.F."/>
            <person name="Lenertz M."/>
            <person name="Marinack M.A."/>
            <person name="Westholm D.E."/>
            <person name="Klyczek K."/>
            <person name="Garlena R.A."/>
            <person name="Russell D.A."/>
            <person name="Pope W.H."/>
            <person name="Jacobs-Sera D."/>
            <person name="Hendrix R.W."/>
            <person name="Hatfull G.F."/>
        </authorList>
    </citation>
    <scope>NUCLEOTIDE SEQUENCE [LARGE SCALE GENOMIC DNA]</scope>
</reference>
<dbReference type="Pfam" id="PF17469">
    <property type="entry name" value="GP68"/>
    <property type="match status" value="1"/>
</dbReference>
<evidence type="ECO:0000313" key="2">
    <source>
        <dbReference type="EMBL" id="ATN87070.1"/>
    </source>
</evidence>
<protein>
    <recommendedName>
        <fullName evidence="1">Gp68-like predicted RNA polymerase component domain-containing protein</fullName>
    </recommendedName>
</protein>
<dbReference type="InterPro" id="IPR035343">
    <property type="entry name" value="Gp68"/>
</dbReference>
<dbReference type="EMBL" id="MF919490">
    <property type="protein sequence ID" value="ATN87070.1"/>
    <property type="molecule type" value="Genomic_DNA"/>
</dbReference>
<dbReference type="Proteomes" id="UP000229058">
    <property type="component" value="Segment"/>
</dbReference>
<organism evidence="2 3">
    <name type="scientific">Mycobacterium phage Anselm</name>
    <dbReference type="NCBI Taxonomy" id="2041517"/>
    <lineage>
        <taxon>Viruses</taxon>
        <taxon>Duplodnaviria</taxon>
        <taxon>Heunggongvirae</taxon>
        <taxon>Uroviricota</taxon>
        <taxon>Caudoviricetes</taxon>
        <taxon>Turbidovirus</taxon>
        <taxon>Turbidovirus anselm</taxon>
    </lineage>
</organism>
<accession>A0A2D1G5P1</accession>
<evidence type="ECO:0000259" key="1">
    <source>
        <dbReference type="Pfam" id="PF17469"/>
    </source>
</evidence>
<feature type="domain" description="Gp68-like predicted RNA polymerase component" evidence="1">
    <location>
        <begin position="17"/>
        <end position="90"/>
    </location>
</feature>
<sequence length="92" mass="10523">MACDLLDIHRREEMTNWDPNHPLLRSSAAPHETAAVLRMHRAGYKGAQIMKILKLRGTRLMSQMQKALDEETRAAHAGREIHDAKIVIEKNK</sequence>
<evidence type="ECO:0000313" key="3">
    <source>
        <dbReference type="Proteomes" id="UP000229058"/>
    </source>
</evidence>
<keyword evidence="3" id="KW-1185">Reference proteome</keyword>